<accession>A0A7J3M1A8</accession>
<organism evidence="2">
    <name type="scientific">Archaeoglobus fulgidus</name>
    <dbReference type="NCBI Taxonomy" id="2234"/>
    <lineage>
        <taxon>Archaea</taxon>
        <taxon>Methanobacteriati</taxon>
        <taxon>Methanobacteriota</taxon>
        <taxon>Archaeoglobi</taxon>
        <taxon>Archaeoglobales</taxon>
        <taxon>Archaeoglobaceae</taxon>
        <taxon>Archaeoglobus</taxon>
    </lineage>
</organism>
<dbReference type="GO" id="GO:0006355">
    <property type="term" value="P:regulation of DNA-templated transcription"/>
    <property type="evidence" value="ECO:0007669"/>
    <property type="project" value="InterPro"/>
</dbReference>
<evidence type="ECO:0000259" key="1">
    <source>
        <dbReference type="Pfam" id="PF16762"/>
    </source>
</evidence>
<protein>
    <recommendedName>
        <fullName evidence="1">XACb0070 ribbon-helix-helix domain-containing protein</fullName>
    </recommendedName>
</protein>
<dbReference type="InterPro" id="IPR031914">
    <property type="entry name" value="XACb0070_RHH_dom"/>
</dbReference>
<name>A0A7J3M1A8_ARCFL</name>
<proteinExistence type="predicted"/>
<dbReference type="EMBL" id="DSYZ01000066">
    <property type="protein sequence ID" value="HGT82643.1"/>
    <property type="molecule type" value="Genomic_DNA"/>
</dbReference>
<dbReference type="Pfam" id="PF16762">
    <property type="entry name" value="RHH_6"/>
    <property type="match status" value="1"/>
</dbReference>
<sequence>MGVLTIVLDDETEKELRKLLRDKFGKEKGEISKFVEIAVKNYIQELKREDKIYFAFKGEEKVAEAKSLEELVKTLKEKGFDFRGLRILRSDFKQEARFGVRLKKL</sequence>
<evidence type="ECO:0000313" key="2">
    <source>
        <dbReference type="EMBL" id="HGT82643.1"/>
    </source>
</evidence>
<dbReference type="AlphaFoldDB" id="A0A7J3M1A8"/>
<dbReference type="InterPro" id="IPR013321">
    <property type="entry name" value="Arc_rbn_hlx_hlx"/>
</dbReference>
<dbReference type="Gene3D" id="1.10.1220.10">
    <property type="entry name" value="Met repressor-like"/>
    <property type="match status" value="1"/>
</dbReference>
<gene>
    <name evidence="2" type="ORF">ENT52_02835</name>
</gene>
<comment type="caution">
    <text evidence="2">The sequence shown here is derived from an EMBL/GenBank/DDBJ whole genome shotgun (WGS) entry which is preliminary data.</text>
</comment>
<reference evidence="2" key="1">
    <citation type="journal article" date="2020" name="mSystems">
        <title>Genome- and Community-Level Interaction Insights into Carbon Utilization and Element Cycling Functions of Hydrothermarchaeota in Hydrothermal Sediment.</title>
        <authorList>
            <person name="Zhou Z."/>
            <person name="Liu Y."/>
            <person name="Xu W."/>
            <person name="Pan J."/>
            <person name="Luo Z.H."/>
            <person name="Li M."/>
        </authorList>
    </citation>
    <scope>NUCLEOTIDE SEQUENCE [LARGE SCALE GENOMIC DNA]</scope>
    <source>
        <strain evidence="2">SpSt-587</strain>
    </source>
</reference>
<feature type="domain" description="XACb0070 ribbon-helix-helix" evidence="1">
    <location>
        <begin position="6"/>
        <end position="50"/>
    </location>
</feature>